<feature type="signal peptide" evidence="7">
    <location>
        <begin position="1"/>
        <end position="36"/>
    </location>
</feature>
<keyword evidence="4" id="KW-0186">Copper</keyword>
<dbReference type="PANTHER" id="PTHR34820:SF4">
    <property type="entry name" value="INNER MEMBRANE PROTEIN YEBZ"/>
    <property type="match status" value="1"/>
</dbReference>
<evidence type="ECO:0000256" key="1">
    <source>
        <dbReference type="ARBA" id="ARBA00004196"/>
    </source>
</evidence>
<comment type="subcellular location">
    <subcellularLocation>
        <location evidence="1">Cell envelope</location>
    </subcellularLocation>
</comment>
<dbReference type="InterPro" id="IPR014756">
    <property type="entry name" value="Ig_E-set"/>
</dbReference>
<dbReference type="Gene3D" id="2.60.40.1220">
    <property type="match status" value="1"/>
</dbReference>
<evidence type="ECO:0000256" key="3">
    <source>
        <dbReference type="ARBA" id="ARBA00022729"/>
    </source>
</evidence>
<dbReference type="InterPro" id="IPR014755">
    <property type="entry name" value="Cu-Rt/internalin_Ig-like"/>
</dbReference>
<comment type="caution">
    <text evidence="9">The sequence shown here is derived from an EMBL/GenBank/DDBJ whole genome shotgun (WGS) entry which is preliminary data.</text>
</comment>
<evidence type="ECO:0000256" key="5">
    <source>
        <dbReference type="SAM" id="MobiDB-lite"/>
    </source>
</evidence>
<feature type="region of interest" description="Disordered" evidence="5">
    <location>
        <begin position="136"/>
        <end position="169"/>
    </location>
</feature>
<keyword evidence="6" id="KW-0472">Membrane</keyword>
<feature type="transmembrane region" description="Helical" evidence="6">
    <location>
        <begin position="176"/>
        <end position="196"/>
    </location>
</feature>
<gene>
    <name evidence="9" type="ORF">ACFQZM_03365</name>
</gene>
<dbReference type="InterPro" id="IPR032694">
    <property type="entry name" value="CopC/D"/>
</dbReference>
<dbReference type="EMBL" id="JBHTGP010000003">
    <property type="protein sequence ID" value="MFD0683527.1"/>
    <property type="molecule type" value="Genomic_DNA"/>
</dbReference>
<organism evidence="9 10">
    <name type="scientific">Actinomadura fibrosa</name>
    <dbReference type="NCBI Taxonomy" id="111802"/>
    <lineage>
        <taxon>Bacteria</taxon>
        <taxon>Bacillati</taxon>
        <taxon>Actinomycetota</taxon>
        <taxon>Actinomycetes</taxon>
        <taxon>Streptosporangiales</taxon>
        <taxon>Thermomonosporaceae</taxon>
        <taxon>Actinomadura</taxon>
    </lineage>
</organism>
<evidence type="ECO:0000259" key="8">
    <source>
        <dbReference type="Pfam" id="PF04234"/>
    </source>
</evidence>
<evidence type="ECO:0000313" key="10">
    <source>
        <dbReference type="Proteomes" id="UP001597063"/>
    </source>
</evidence>
<sequence length="209" mass="19860">MTRTARPVSRGLVRRVAAGGAAAALALAVPAAPASAHTTLKSAEPASGATVAAPSKIVLTYADPVMVPQIVLTDASGGRHESGPARAVDNTVTESVAGVLPDGVYTVGWRVVATDGHPVTGSFRFTVKGSTAAASPGAAAPGAAGASAAPGGAVPGGAAPATTKAAGEESGGSSGWLWIGLAALVVALAGGAVAWLRRSSGSSAPPAAG</sequence>
<dbReference type="RefSeq" id="WP_242619748.1">
    <property type="nucleotide sequence ID" value="NZ_CAACUY010000270.1"/>
</dbReference>
<evidence type="ECO:0000256" key="4">
    <source>
        <dbReference type="ARBA" id="ARBA00023008"/>
    </source>
</evidence>
<dbReference type="Proteomes" id="UP001597063">
    <property type="component" value="Unassembled WGS sequence"/>
</dbReference>
<reference evidence="10" key="1">
    <citation type="journal article" date="2019" name="Int. J. Syst. Evol. Microbiol.">
        <title>The Global Catalogue of Microorganisms (GCM) 10K type strain sequencing project: providing services to taxonomists for standard genome sequencing and annotation.</title>
        <authorList>
            <consortium name="The Broad Institute Genomics Platform"/>
            <consortium name="The Broad Institute Genome Sequencing Center for Infectious Disease"/>
            <person name="Wu L."/>
            <person name="Ma J."/>
        </authorList>
    </citation>
    <scope>NUCLEOTIDE SEQUENCE [LARGE SCALE GENOMIC DNA]</scope>
    <source>
        <strain evidence="10">JCM 9371</strain>
    </source>
</reference>
<keyword evidence="6" id="KW-1133">Transmembrane helix</keyword>
<proteinExistence type="predicted"/>
<dbReference type="Pfam" id="PF04234">
    <property type="entry name" value="CopC"/>
    <property type="match status" value="1"/>
</dbReference>
<dbReference type="PROSITE" id="PS51318">
    <property type="entry name" value="TAT"/>
    <property type="match status" value="1"/>
</dbReference>
<accession>A0ABW2XFQ0</accession>
<evidence type="ECO:0000313" key="9">
    <source>
        <dbReference type="EMBL" id="MFD0683527.1"/>
    </source>
</evidence>
<feature type="domain" description="CopC" evidence="8">
    <location>
        <begin position="37"/>
        <end position="127"/>
    </location>
</feature>
<protein>
    <submittedName>
        <fullName evidence="9">Copper resistance protein CopC</fullName>
    </submittedName>
</protein>
<name>A0ABW2XFQ0_9ACTN</name>
<keyword evidence="10" id="KW-1185">Reference proteome</keyword>
<feature type="chain" id="PRO_5046125521" evidence="7">
    <location>
        <begin position="37"/>
        <end position="209"/>
    </location>
</feature>
<dbReference type="InterPro" id="IPR006311">
    <property type="entry name" value="TAT_signal"/>
</dbReference>
<feature type="compositionally biased region" description="Low complexity" evidence="5">
    <location>
        <begin position="136"/>
        <end position="165"/>
    </location>
</feature>
<keyword evidence="2" id="KW-0479">Metal-binding</keyword>
<keyword evidence="6" id="KW-0812">Transmembrane</keyword>
<keyword evidence="3 7" id="KW-0732">Signal</keyword>
<evidence type="ECO:0000256" key="2">
    <source>
        <dbReference type="ARBA" id="ARBA00022723"/>
    </source>
</evidence>
<dbReference type="SUPFAM" id="SSF81296">
    <property type="entry name" value="E set domains"/>
    <property type="match status" value="1"/>
</dbReference>
<evidence type="ECO:0000256" key="6">
    <source>
        <dbReference type="SAM" id="Phobius"/>
    </source>
</evidence>
<dbReference type="PANTHER" id="PTHR34820">
    <property type="entry name" value="INNER MEMBRANE PROTEIN YEBZ"/>
    <property type="match status" value="1"/>
</dbReference>
<dbReference type="InterPro" id="IPR007348">
    <property type="entry name" value="CopC_dom"/>
</dbReference>
<evidence type="ECO:0000256" key="7">
    <source>
        <dbReference type="SAM" id="SignalP"/>
    </source>
</evidence>